<dbReference type="AlphaFoldDB" id="A0A8R7PDC3"/>
<feature type="region of interest" description="Disordered" evidence="4">
    <location>
        <begin position="1"/>
        <end position="57"/>
    </location>
</feature>
<feature type="compositionally biased region" description="Basic residues" evidence="4">
    <location>
        <begin position="8"/>
        <end position="32"/>
    </location>
</feature>
<keyword evidence="3" id="KW-0808">Transferase</keyword>
<evidence type="ECO:0000256" key="3">
    <source>
        <dbReference type="ARBA" id="ARBA00022679"/>
    </source>
</evidence>
<dbReference type="EnsemblPlants" id="TuG1812G0200002203.01.T01">
    <property type="protein sequence ID" value="TuG1812G0200002203.01.T01"/>
    <property type="gene ID" value="TuG1812G0200002203.01"/>
</dbReference>
<sequence>PPCVARRAGGRRRALTGRGGGGHRRARAARRQPRQERPHPHERHRRGSPRLLRSHQGRLRRRLPIFVKDLCKDHAGGPLNNMGGSYKFMVKHVQLWKLPFHGTSPRWSDSDYTALRCYLY</sequence>
<proteinExistence type="inferred from homology"/>
<keyword evidence="7" id="KW-1185">Reference proteome</keyword>
<dbReference type="PANTHER" id="PTHR43025:SF1">
    <property type="entry name" value="MONOGALACTOSYLDIACYLGLYCEROL SYNTHASE 2, CHLOROPLASTIC"/>
    <property type="match status" value="1"/>
</dbReference>
<name>A0A8R7PDC3_TRIUA</name>
<dbReference type="GO" id="GO:0016020">
    <property type="term" value="C:membrane"/>
    <property type="evidence" value="ECO:0007669"/>
    <property type="project" value="GOC"/>
</dbReference>
<feature type="compositionally biased region" description="Basic residues" evidence="4">
    <location>
        <begin position="40"/>
        <end position="57"/>
    </location>
</feature>
<dbReference type="InterPro" id="IPR009695">
    <property type="entry name" value="Diacylglyc_glucosyltr_N"/>
</dbReference>
<dbReference type="GO" id="GO:0016758">
    <property type="term" value="F:hexosyltransferase activity"/>
    <property type="evidence" value="ECO:0007669"/>
    <property type="project" value="InterPro"/>
</dbReference>
<reference evidence="6" key="2">
    <citation type="submission" date="2018-03" db="EMBL/GenBank/DDBJ databases">
        <title>The Triticum urartu genome reveals the dynamic nature of wheat genome evolution.</title>
        <authorList>
            <person name="Ling H."/>
            <person name="Ma B."/>
            <person name="Shi X."/>
            <person name="Liu H."/>
            <person name="Dong L."/>
            <person name="Sun H."/>
            <person name="Cao Y."/>
            <person name="Gao Q."/>
            <person name="Zheng S."/>
            <person name="Li Y."/>
            <person name="Yu Y."/>
            <person name="Du H."/>
            <person name="Qi M."/>
            <person name="Li Y."/>
            <person name="Yu H."/>
            <person name="Cui Y."/>
            <person name="Wang N."/>
            <person name="Chen C."/>
            <person name="Wu H."/>
            <person name="Zhao Y."/>
            <person name="Zhang J."/>
            <person name="Li Y."/>
            <person name="Zhou W."/>
            <person name="Zhang B."/>
            <person name="Hu W."/>
            <person name="Eijk M."/>
            <person name="Tang J."/>
            <person name="Witsenboer H."/>
            <person name="Zhao S."/>
            <person name="Li Z."/>
            <person name="Zhang A."/>
            <person name="Wang D."/>
            <person name="Liang C."/>
        </authorList>
    </citation>
    <scope>NUCLEOTIDE SEQUENCE [LARGE SCALE GENOMIC DNA]</scope>
    <source>
        <strain evidence="6">cv. G1812</strain>
    </source>
</reference>
<evidence type="ECO:0000256" key="2">
    <source>
        <dbReference type="ARBA" id="ARBA00022676"/>
    </source>
</evidence>
<accession>A0A8R7PDC3</accession>
<keyword evidence="2" id="KW-0328">Glycosyltransferase</keyword>
<evidence type="ECO:0000313" key="6">
    <source>
        <dbReference type="EnsemblPlants" id="TuG1812G0200002203.01.T01"/>
    </source>
</evidence>
<evidence type="ECO:0000256" key="1">
    <source>
        <dbReference type="ARBA" id="ARBA00006962"/>
    </source>
</evidence>
<organism evidence="6 7">
    <name type="scientific">Triticum urartu</name>
    <name type="common">Red wild einkorn</name>
    <name type="synonym">Crithodium urartu</name>
    <dbReference type="NCBI Taxonomy" id="4572"/>
    <lineage>
        <taxon>Eukaryota</taxon>
        <taxon>Viridiplantae</taxon>
        <taxon>Streptophyta</taxon>
        <taxon>Embryophyta</taxon>
        <taxon>Tracheophyta</taxon>
        <taxon>Spermatophyta</taxon>
        <taxon>Magnoliopsida</taxon>
        <taxon>Liliopsida</taxon>
        <taxon>Poales</taxon>
        <taxon>Poaceae</taxon>
        <taxon>BOP clade</taxon>
        <taxon>Pooideae</taxon>
        <taxon>Triticodae</taxon>
        <taxon>Triticeae</taxon>
        <taxon>Triticinae</taxon>
        <taxon>Triticum</taxon>
    </lineage>
</organism>
<evidence type="ECO:0000256" key="4">
    <source>
        <dbReference type="SAM" id="MobiDB-lite"/>
    </source>
</evidence>
<dbReference type="GO" id="GO:0009247">
    <property type="term" value="P:glycolipid biosynthetic process"/>
    <property type="evidence" value="ECO:0007669"/>
    <property type="project" value="InterPro"/>
</dbReference>
<reference evidence="6" key="3">
    <citation type="submission" date="2022-06" db="UniProtKB">
        <authorList>
            <consortium name="EnsemblPlants"/>
        </authorList>
    </citation>
    <scope>IDENTIFICATION</scope>
</reference>
<dbReference type="InterPro" id="IPR050519">
    <property type="entry name" value="Glycosyltransf_28_UgtP"/>
</dbReference>
<dbReference type="Proteomes" id="UP000015106">
    <property type="component" value="Chromosome 2"/>
</dbReference>
<comment type="similarity">
    <text evidence="1">Belongs to the glycosyltransferase 28 family.</text>
</comment>
<protein>
    <recommendedName>
        <fullName evidence="5">Diacylglycerol glucosyltransferase N-terminal domain-containing protein</fullName>
    </recommendedName>
</protein>
<evidence type="ECO:0000313" key="7">
    <source>
        <dbReference type="Proteomes" id="UP000015106"/>
    </source>
</evidence>
<feature type="domain" description="Diacylglycerol glucosyltransferase N-terminal" evidence="5">
    <location>
        <begin position="62"/>
        <end position="112"/>
    </location>
</feature>
<dbReference type="Pfam" id="PF06925">
    <property type="entry name" value="MGDG_synth"/>
    <property type="match status" value="1"/>
</dbReference>
<evidence type="ECO:0000259" key="5">
    <source>
        <dbReference type="Pfam" id="PF06925"/>
    </source>
</evidence>
<reference evidence="7" key="1">
    <citation type="journal article" date="2013" name="Nature">
        <title>Draft genome of the wheat A-genome progenitor Triticum urartu.</title>
        <authorList>
            <person name="Ling H.Q."/>
            <person name="Zhao S."/>
            <person name="Liu D."/>
            <person name="Wang J."/>
            <person name="Sun H."/>
            <person name="Zhang C."/>
            <person name="Fan H."/>
            <person name="Li D."/>
            <person name="Dong L."/>
            <person name="Tao Y."/>
            <person name="Gao C."/>
            <person name="Wu H."/>
            <person name="Li Y."/>
            <person name="Cui Y."/>
            <person name="Guo X."/>
            <person name="Zheng S."/>
            <person name="Wang B."/>
            <person name="Yu K."/>
            <person name="Liang Q."/>
            <person name="Yang W."/>
            <person name="Lou X."/>
            <person name="Chen J."/>
            <person name="Feng M."/>
            <person name="Jian J."/>
            <person name="Zhang X."/>
            <person name="Luo G."/>
            <person name="Jiang Y."/>
            <person name="Liu J."/>
            <person name="Wang Z."/>
            <person name="Sha Y."/>
            <person name="Zhang B."/>
            <person name="Wu H."/>
            <person name="Tang D."/>
            <person name="Shen Q."/>
            <person name="Xue P."/>
            <person name="Zou S."/>
            <person name="Wang X."/>
            <person name="Liu X."/>
            <person name="Wang F."/>
            <person name="Yang Y."/>
            <person name="An X."/>
            <person name="Dong Z."/>
            <person name="Zhang K."/>
            <person name="Zhang X."/>
            <person name="Luo M.C."/>
            <person name="Dvorak J."/>
            <person name="Tong Y."/>
            <person name="Wang J."/>
            <person name="Yang H."/>
            <person name="Li Z."/>
            <person name="Wang D."/>
            <person name="Zhang A."/>
            <person name="Wang J."/>
        </authorList>
    </citation>
    <scope>NUCLEOTIDE SEQUENCE</scope>
    <source>
        <strain evidence="7">cv. G1812</strain>
    </source>
</reference>
<dbReference type="PANTHER" id="PTHR43025">
    <property type="entry name" value="MONOGALACTOSYLDIACYLGLYCEROL SYNTHASE"/>
    <property type="match status" value="1"/>
</dbReference>
<dbReference type="Gramene" id="TuG1812G0200002203.01.T01">
    <property type="protein sequence ID" value="TuG1812G0200002203.01.T01"/>
    <property type="gene ID" value="TuG1812G0200002203.01"/>
</dbReference>